<feature type="compositionally biased region" description="Polar residues" evidence="1">
    <location>
        <begin position="21"/>
        <end position="32"/>
    </location>
</feature>
<sequence>MHRATPLQELPLDQFLPTATGDHTTPTRSAPRSSKRPLSPGTPTLFSPAKRRILNEEGIFVSGSQMRSPLLSCTSRRSSSVNFHALLQGPDSPVKKLDFTPRKTVPEDNDLVENVNPHSVTNVSLHASPKRRGGRTTSPRSATRPTDLLVQATPRSKLVTSATRSSMPESVTDDCFSPRSNVIGHLTSSTSLPTLIPRELIPTDPQSIHYPGFEIHLDVHDYAPSARALAGGTAADRSSDQGADKVVRMKDVDNEKENLAPRNRPSRSKSTPETPASSHSSWSKADSRTSDGQRKLSGMSGVSACTPRSMLRHGRDIGVGSSPKSRNLRATDDTRDALIALTPSHAAVGSVERSRRKLALQDEVDAVDAEDDD</sequence>
<reference evidence="2 3" key="1">
    <citation type="submission" date="2018-11" db="EMBL/GenBank/DDBJ databases">
        <title>Genome assembly of Steccherinum ochraceum LE-BIN_3174, the white-rot fungus of the Steccherinaceae family (The Residual Polyporoid clade, Polyporales, Basidiomycota).</title>
        <authorList>
            <person name="Fedorova T.V."/>
            <person name="Glazunova O.A."/>
            <person name="Landesman E.O."/>
            <person name="Moiseenko K.V."/>
            <person name="Psurtseva N.V."/>
            <person name="Savinova O.S."/>
            <person name="Shakhova N.V."/>
            <person name="Tyazhelova T.V."/>
            <person name="Vasina D.V."/>
        </authorList>
    </citation>
    <scope>NUCLEOTIDE SEQUENCE [LARGE SCALE GENOMIC DNA]</scope>
    <source>
        <strain evidence="2 3">LE-BIN_3174</strain>
    </source>
</reference>
<dbReference type="Proteomes" id="UP000292702">
    <property type="component" value="Unassembled WGS sequence"/>
</dbReference>
<dbReference type="AlphaFoldDB" id="A0A4R0RRJ3"/>
<feature type="region of interest" description="Disordered" evidence="1">
    <location>
        <begin position="123"/>
        <end position="144"/>
    </location>
</feature>
<dbReference type="OrthoDB" id="3211926at2759"/>
<organism evidence="2 3">
    <name type="scientific">Steccherinum ochraceum</name>
    <dbReference type="NCBI Taxonomy" id="92696"/>
    <lineage>
        <taxon>Eukaryota</taxon>
        <taxon>Fungi</taxon>
        <taxon>Dikarya</taxon>
        <taxon>Basidiomycota</taxon>
        <taxon>Agaricomycotina</taxon>
        <taxon>Agaricomycetes</taxon>
        <taxon>Polyporales</taxon>
        <taxon>Steccherinaceae</taxon>
        <taxon>Steccherinum</taxon>
    </lineage>
</organism>
<gene>
    <name evidence="2" type="ORF">EIP91_005940</name>
</gene>
<evidence type="ECO:0000313" key="2">
    <source>
        <dbReference type="EMBL" id="TCD69863.1"/>
    </source>
</evidence>
<keyword evidence="3" id="KW-1185">Reference proteome</keyword>
<dbReference type="EMBL" id="RWJN01000032">
    <property type="protein sequence ID" value="TCD69863.1"/>
    <property type="molecule type" value="Genomic_DNA"/>
</dbReference>
<proteinExistence type="predicted"/>
<evidence type="ECO:0000313" key="3">
    <source>
        <dbReference type="Proteomes" id="UP000292702"/>
    </source>
</evidence>
<feature type="region of interest" description="Disordered" evidence="1">
    <location>
        <begin position="230"/>
        <end position="331"/>
    </location>
</feature>
<protein>
    <submittedName>
        <fullName evidence="2">Uncharacterized protein</fullName>
    </submittedName>
</protein>
<feature type="compositionally biased region" description="Basic and acidic residues" evidence="1">
    <location>
        <begin position="285"/>
        <end position="294"/>
    </location>
</feature>
<accession>A0A4R0RRJ3</accession>
<name>A0A4R0RRJ3_9APHY</name>
<feature type="region of interest" description="Disordered" evidence="1">
    <location>
        <begin position="1"/>
        <end position="47"/>
    </location>
</feature>
<feature type="compositionally biased region" description="Basic and acidic residues" evidence="1">
    <location>
        <begin position="237"/>
        <end position="259"/>
    </location>
</feature>
<evidence type="ECO:0000256" key="1">
    <source>
        <dbReference type="SAM" id="MobiDB-lite"/>
    </source>
</evidence>
<comment type="caution">
    <text evidence="2">The sequence shown here is derived from an EMBL/GenBank/DDBJ whole genome shotgun (WGS) entry which is preliminary data.</text>
</comment>
<feature type="compositionally biased region" description="Low complexity" evidence="1">
    <location>
        <begin position="135"/>
        <end position="144"/>
    </location>
</feature>